<dbReference type="AlphaFoldDB" id="A0A2S2QU88"/>
<sequence length="291" mass="33060">MKVIPITIVILLLVCSIQITNSLIPKGVKTLVRGQKLALPFRTSDVNKLVQYTMYEADMIKLAAYNQLKRIYQEKIQADKLKMFVPMMQAAIEVIKSHGANNSLLGIRSTYSEGKKYAEHCLKTITDLSTKATCYKWKALFIEASFFSNNIKANVIVKDSFARAYKEAMITLKNDPKLMYARTKVSCKIKLAVQGKNILSKSLVNLFLGSTSDHQEVNCVTELLKYEGSINKYESHGEEFYYLLGQALEKSGDKGKALEYFKKGRKFPIIDQKGRYISQQLQKSIENIYTC</sequence>
<feature type="chain" id="PRO_5015734680" evidence="1">
    <location>
        <begin position="23"/>
        <end position="291"/>
    </location>
</feature>
<protein>
    <submittedName>
        <fullName evidence="2">Uncharacterized protein</fullName>
    </submittedName>
</protein>
<keyword evidence="1" id="KW-0732">Signal</keyword>
<evidence type="ECO:0000256" key="1">
    <source>
        <dbReference type="SAM" id="SignalP"/>
    </source>
</evidence>
<accession>A0A2S2QU88</accession>
<name>A0A2S2QU88_9HEMI</name>
<dbReference type="EMBL" id="GGMS01012081">
    <property type="protein sequence ID" value="MBY81284.1"/>
    <property type="molecule type" value="Transcribed_RNA"/>
</dbReference>
<dbReference type="OrthoDB" id="6610701at2759"/>
<evidence type="ECO:0000313" key="2">
    <source>
        <dbReference type="EMBL" id="MBY81284.1"/>
    </source>
</evidence>
<feature type="signal peptide" evidence="1">
    <location>
        <begin position="1"/>
        <end position="22"/>
    </location>
</feature>
<gene>
    <name evidence="2" type="ORF">g.49565</name>
</gene>
<organism evidence="2">
    <name type="scientific">Sipha flava</name>
    <name type="common">yellow sugarcane aphid</name>
    <dbReference type="NCBI Taxonomy" id="143950"/>
    <lineage>
        <taxon>Eukaryota</taxon>
        <taxon>Metazoa</taxon>
        <taxon>Ecdysozoa</taxon>
        <taxon>Arthropoda</taxon>
        <taxon>Hexapoda</taxon>
        <taxon>Insecta</taxon>
        <taxon>Pterygota</taxon>
        <taxon>Neoptera</taxon>
        <taxon>Paraneoptera</taxon>
        <taxon>Hemiptera</taxon>
        <taxon>Sternorrhyncha</taxon>
        <taxon>Aphidomorpha</taxon>
        <taxon>Aphidoidea</taxon>
        <taxon>Aphididae</taxon>
        <taxon>Sipha</taxon>
    </lineage>
</organism>
<reference evidence="2" key="1">
    <citation type="submission" date="2018-04" db="EMBL/GenBank/DDBJ databases">
        <title>Transcriptome assembly of Sipha flava.</title>
        <authorList>
            <person name="Scully E.D."/>
            <person name="Geib S.M."/>
            <person name="Palmer N.A."/>
            <person name="Koch K."/>
            <person name="Bradshaw J."/>
            <person name="Heng-Moss T."/>
            <person name="Sarath G."/>
        </authorList>
    </citation>
    <scope>NUCLEOTIDE SEQUENCE</scope>
</reference>
<proteinExistence type="predicted"/>